<name>A0ABY8UT36_9BACI</name>
<feature type="signal peptide" evidence="1">
    <location>
        <begin position="1"/>
        <end position="22"/>
    </location>
</feature>
<keyword evidence="1" id="KW-0732">Signal</keyword>
<accession>A0ABY8UT36</accession>
<gene>
    <name evidence="2" type="ORF">QNI29_13835</name>
</gene>
<dbReference type="PROSITE" id="PS51257">
    <property type="entry name" value="PROKAR_LIPOPROTEIN"/>
    <property type="match status" value="1"/>
</dbReference>
<organism evidence="2 3">
    <name type="scientific">Pontibacillus chungwhensis</name>
    <dbReference type="NCBI Taxonomy" id="265426"/>
    <lineage>
        <taxon>Bacteria</taxon>
        <taxon>Bacillati</taxon>
        <taxon>Bacillota</taxon>
        <taxon>Bacilli</taxon>
        <taxon>Bacillales</taxon>
        <taxon>Bacillaceae</taxon>
        <taxon>Pontibacillus</taxon>
    </lineage>
</organism>
<dbReference type="EMBL" id="CP126446">
    <property type="protein sequence ID" value="WIF96827.1"/>
    <property type="molecule type" value="Genomic_DNA"/>
</dbReference>
<evidence type="ECO:0000256" key="1">
    <source>
        <dbReference type="SAM" id="SignalP"/>
    </source>
</evidence>
<feature type="chain" id="PRO_5046605481" description="DUF3221 domain-containing protein" evidence="1">
    <location>
        <begin position="23"/>
        <end position="129"/>
    </location>
</feature>
<proteinExistence type="predicted"/>
<dbReference type="RefSeq" id="WP_231417092.1">
    <property type="nucleotide sequence ID" value="NZ_CP126446.1"/>
</dbReference>
<reference evidence="2 3" key="1">
    <citation type="submission" date="2023-05" db="EMBL/GenBank/DDBJ databases">
        <title>Comparative genomics reveals the evidence of polycyclic aromatic hydrocarbons degradation in moderately halophilic genus Pontibacillus.</title>
        <authorList>
            <person name="Yang H."/>
            <person name="Qian Z."/>
        </authorList>
    </citation>
    <scope>NUCLEOTIDE SEQUENCE [LARGE SCALE GENOMIC DNA]</scope>
    <source>
        <strain evidence="3">HN14</strain>
    </source>
</reference>
<dbReference type="Proteomes" id="UP001236652">
    <property type="component" value="Chromosome"/>
</dbReference>
<evidence type="ECO:0000313" key="2">
    <source>
        <dbReference type="EMBL" id="WIF96827.1"/>
    </source>
</evidence>
<sequence length="129" mass="14251">MGISQKALLPFVLILLSLFGCGDDQGMSQSFTTQNPRPADFLDQEDADIFVLNGIVYSNAEGLEWVSEKEYTLGEKVGEITEQAKKAEEFGHGTASQLPVGTSIFKTNTVIYIAVVNQREIRYIQMIEG</sequence>
<protein>
    <recommendedName>
        <fullName evidence="4">DUF3221 domain-containing protein</fullName>
    </recommendedName>
</protein>
<keyword evidence="3" id="KW-1185">Reference proteome</keyword>
<evidence type="ECO:0008006" key="4">
    <source>
        <dbReference type="Google" id="ProtNLM"/>
    </source>
</evidence>
<evidence type="ECO:0000313" key="3">
    <source>
        <dbReference type="Proteomes" id="UP001236652"/>
    </source>
</evidence>